<evidence type="ECO:0000256" key="1">
    <source>
        <dbReference type="SAM" id="MobiDB-lite"/>
    </source>
</evidence>
<keyword evidence="2" id="KW-1133">Transmembrane helix</keyword>
<organism evidence="3 4">
    <name type="scientific">Colletotrichum lupini</name>
    <dbReference type="NCBI Taxonomy" id="145971"/>
    <lineage>
        <taxon>Eukaryota</taxon>
        <taxon>Fungi</taxon>
        <taxon>Dikarya</taxon>
        <taxon>Ascomycota</taxon>
        <taxon>Pezizomycotina</taxon>
        <taxon>Sordariomycetes</taxon>
        <taxon>Hypocreomycetidae</taxon>
        <taxon>Glomerellales</taxon>
        <taxon>Glomerellaceae</taxon>
        <taxon>Colletotrichum</taxon>
        <taxon>Colletotrichum acutatum species complex</taxon>
    </lineage>
</organism>
<feature type="region of interest" description="Disordered" evidence="1">
    <location>
        <begin position="282"/>
        <end position="338"/>
    </location>
</feature>
<feature type="region of interest" description="Disordered" evidence="1">
    <location>
        <begin position="496"/>
        <end position="567"/>
    </location>
</feature>
<evidence type="ECO:0000313" key="3">
    <source>
        <dbReference type="EMBL" id="UQC82951.1"/>
    </source>
</evidence>
<dbReference type="Proteomes" id="UP000830671">
    <property type="component" value="Chromosome 4"/>
</dbReference>
<reference evidence="3" key="1">
    <citation type="journal article" date="2021" name="Mol. Plant Microbe Interact.">
        <title>Complete Genome Sequence of the Plant-Pathogenic Fungus Colletotrichum lupini.</title>
        <authorList>
            <person name="Baroncelli R."/>
            <person name="Pensec F."/>
            <person name="Da Lio D."/>
            <person name="Boufleur T."/>
            <person name="Vicente I."/>
            <person name="Sarrocco S."/>
            <person name="Picot A."/>
            <person name="Baraldi E."/>
            <person name="Sukno S."/>
            <person name="Thon M."/>
            <person name="Le Floch G."/>
        </authorList>
    </citation>
    <scope>NUCLEOTIDE SEQUENCE</scope>
    <source>
        <strain evidence="3">IMI 504893</strain>
    </source>
</reference>
<feature type="transmembrane region" description="Helical" evidence="2">
    <location>
        <begin position="35"/>
        <end position="56"/>
    </location>
</feature>
<dbReference type="AlphaFoldDB" id="A0A9Q8SSZ1"/>
<feature type="compositionally biased region" description="Basic and acidic residues" evidence="1">
    <location>
        <begin position="319"/>
        <end position="338"/>
    </location>
</feature>
<keyword evidence="2" id="KW-0472">Membrane</keyword>
<evidence type="ECO:0000313" key="4">
    <source>
        <dbReference type="Proteomes" id="UP000830671"/>
    </source>
</evidence>
<feature type="region of interest" description="Disordered" evidence="1">
    <location>
        <begin position="633"/>
        <end position="667"/>
    </location>
</feature>
<protein>
    <submittedName>
        <fullName evidence="3">Uncharacterized protein</fullName>
    </submittedName>
</protein>
<feature type="compositionally biased region" description="Basic residues" evidence="1">
    <location>
        <begin position="641"/>
        <end position="651"/>
    </location>
</feature>
<accession>A0A9Q8SSZ1</accession>
<proteinExistence type="predicted"/>
<keyword evidence="2" id="KW-0812">Transmembrane</keyword>
<dbReference type="EMBL" id="CP019476">
    <property type="protein sequence ID" value="UQC82951.1"/>
    <property type="molecule type" value="Genomic_DNA"/>
</dbReference>
<keyword evidence="4" id="KW-1185">Reference proteome</keyword>
<gene>
    <name evidence="3" type="ORF">CLUP02_08441</name>
</gene>
<dbReference type="RefSeq" id="XP_049144573.1">
    <property type="nucleotide sequence ID" value="XM_049287430.1"/>
</dbReference>
<dbReference type="KEGG" id="clup:CLUP02_08441"/>
<name>A0A9Q8SSZ1_9PEZI</name>
<dbReference type="GeneID" id="73342440"/>
<sequence>MRVSVGQETARERFADAKPLSAYAGRHTTRWKGSLNFEVTVAVILLGIGCPLMALVNPVRCLSPRKPMRHTDDDSKQHGTGAVAVQRAPFPEILRDKNGTETPPPYENSNGYVSLLLDDGLALERKARKALKQVKCCDAPVDPAIERTSQRVIVYRLQANIFECRAFDAAIETMDSLTSSEHARLLAYHWTNVCLSREDQSRDQTGIVGTNIRNQEWSEGLKRQFSLAGIRGLDSSHPLRSMRVESKHIRAILVVEGCWAPGCFIHQSAVFMGARGAANSTKANEEEGEKIGNGMQGIGTGTGAKEKATKKRNNGQWESEPRDLPRPKRRDRDHDRQGKFGPKIFNCLQVGIHHTMTIQVTNIVTAIGHTSYWLSKYVWLADVRTLRRLLPCSVRANIPSNCSSLQPLEARARKQARDKREVQWKKKKRAARLVAFAVSVVGNGTSAASNDLGIVHSAPEANRSSFFQYFSSTRRVDPGFFIDTTQDRCASADAAQLNDDGAASGPAARGPEERLQPRINWPDQEISPEPTRTTAHRYATGRPSVSKQEQREREAGNPVGRGGGGSSSYCSTFHSTAPIPVLKCQAACLEVVPGPRLLRLFAMNRGLFFLSHGGTGAFSPHHDLALTVCTVQKTPSDPSSLRRRPLLRHPQSRPNAWQGSPSEPRRP</sequence>
<evidence type="ECO:0000256" key="2">
    <source>
        <dbReference type="SAM" id="Phobius"/>
    </source>
</evidence>